<dbReference type="EMBL" id="JAJHPV010000009">
    <property type="protein sequence ID" value="MCC6070244.1"/>
    <property type="molecule type" value="Genomic_DNA"/>
</dbReference>
<protein>
    <submittedName>
        <fullName evidence="1">Uncharacterized protein</fullName>
    </submittedName>
</protein>
<evidence type="ECO:0000313" key="1">
    <source>
        <dbReference type="EMBL" id="MCC6070244.1"/>
    </source>
</evidence>
<accession>A0ABS8INT8</accession>
<keyword evidence="2" id="KW-1185">Reference proteome</keyword>
<gene>
    <name evidence="1" type="ORF">LMJ30_04620</name>
</gene>
<dbReference type="RefSeq" id="WP_229431176.1">
    <property type="nucleotide sequence ID" value="NZ_JAJHPV010000009.1"/>
</dbReference>
<proteinExistence type="predicted"/>
<reference evidence="1 2" key="1">
    <citation type="submission" date="2021-11" db="EMBL/GenBank/DDBJ databases">
        <authorList>
            <person name="Huq M.A."/>
        </authorList>
    </citation>
    <scope>NUCLEOTIDE SEQUENCE [LARGE SCALE GENOMIC DNA]</scope>
    <source>
        <strain evidence="1 2">MAHUQ-52</strain>
    </source>
</reference>
<organism evidence="1 2">
    <name type="scientific">Massilia agrisoli</name>
    <dbReference type="NCBI Taxonomy" id="2892444"/>
    <lineage>
        <taxon>Bacteria</taxon>
        <taxon>Pseudomonadati</taxon>
        <taxon>Pseudomonadota</taxon>
        <taxon>Betaproteobacteria</taxon>
        <taxon>Burkholderiales</taxon>
        <taxon>Oxalobacteraceae</taxon>
        <taxon>Telluria group</taxon>
        <taxon>Massilia</taxon>
    </lineage>
</organism>
<name>A0ABS8INT8_9BURK</name>
<comment type="caution">
    <text evidence="1">The sequence shown here is derived from an EMBL/GenBank/DDBJ whole genome shotgun (WGS) entry which is preliminary data.</text>
</comment>
<dbReference type="Proteomes" id="UP001198701">
    <property type="component" value="Unassembled WGS sequence"/>
</dbReference>
<evidence type="ECO:0000313" key="2">
    <source>
        <dbReference type="Proteomes" id="UP001198701"/>
    </source>
</evidence>
<sequence>MHDHENTAMAELAFKLGRITRHAMYKATEVQRPPDSSKIAAELLELGDSTIAPNILMMFVAGFHETDPMPERRTTQVAGAERDD</sequence>